<feature type="region of interest" description="Disordered" evidence="1">
    <location>
        <begin position="1047"/>
        <end position="1100"/>
    </location>
</feature>
<feature type="compositionally biased region" description="Low complexity" evidence="1">
    <location>
        <begin position="245"/>
        <end position="257"/>
    </location>
</feature>
<feature type="compositionally biased region" description="Polar residues" evidence="1">
    <location>
        <begin position="218"/>
        <end position="239"/>
    </location>
</feature>
<feature type="compositionally biased region" description="Low complexity" evidence="1">
    <location>
        <begin position="335"/>
        <end position="346"/>
    </location>
</feature>
<accession>A0A1D1VPP2</accession>
<feature type="compositionally biased region" description="Basic and acidic residues" evidence="1">
    <location>
        <begin position="417"/>
        <end position="473"/>
    </location>
</feature>
<feature type="compositionally biased region" description="Basic and acidic residues" evidence="1">
    <location>
        <begin position="773"/>
        <end position="783"/>
    </location>
</feature>
<feature type="compositionally biased region" description="Basic and acidic residues" evidence="1">
    <location>
        <begin position="665"/>
        <end position="704"/>
    </location>
</feature>
<dbReference type="InterPro" id="IPR052109">
    <property type="entry name" value="SRRM_Domain-Containing"/>
</dbReference>
<organism evidence="2 3">
    <name type="scientific">Ramazzottius varieornatus</name>
    <name type="common">Water bear</name>
    <name type="synonym">Tardigrade</name>
    <dbReference type="NCBI Taxonomy" id="947166"/>
    <lineage>
        <taxon>Eukaryota</taxon>
        <taxon>Metazoa</taxon>
        <taxon>Ecdysozoa</taxon>
        <taxon>Tardigrada</taxon>
        <taxon>Eutardigrada</taxon>
        <taxon>Parachela</taxon>
        <taxon>Hypsibioidea</taxon>
        <taxon>Ramazzottiidae</taxon>
        <taxon>Ramazzottius</taxon>
    </lineage>
</organism>
<gene>
    <name evidence="2" type="primary">RvY_12753-1</name>
    <name evidence="2" type="synonym">RvY_12753.1</name>
    <name evidence="2" type="ORF">RvY_12753</name>
</gene>
<sequence length="1100" mass="124835">MDFDPRRLGLFSGSIGMPPKNKRGGGRGGQPGGWPRQQQAFQQPQNTRGSVYSRLGSRPVDRQAFAPVDARQLLIARRQMAQQEEGFHEEEEDAPPVRGLHTRHGRFQNFEMGMELSEFHLFDIHRLQEADQSDAFPFDDFEMDYDGRQQPVSNDMIARDDVRNTVLNKKRRCAENPADLRSYLQRKKESVAQAGTRQEDYPPSFKITLAAAQASSDWHQEASFSPQQTQPQVRSTASFFRQVKPSHPSQSSSSNHQAQRPSPNRQVSPNGSEKTLQIVSPKPKAYVDSSSSNVRQSVVLKKRAISPPRDQPKVVGKKRNVSRERQTIPVREKYSPVSPSCSPSPVMKRLVERHMTQERKKPRMRSPLPALTRHGRRSRSPLSKPSPTRSPDITSRLLAETLDKNQRQRSVGQNGIEVRRERREVTPEQRHRSPVVRERPDREREETVQKERRYEDSRKGKLEQPNGDRRRGDASPPFRRAQRTPERRTPERRMQRVRMENGRQYYRRSPSLKRKSPPQRNTSRNGRYERPSPSRQSYHRSPARRSPSPREGRNSKHLPDRSDVERSRLDRRSIERRTTGRREDYRRKSPPPKRRSMSTERRSKSCSPISDKSVSEMAEASPVDSEEEEGSEVSSEQAERKEGSTISSTDEEEEVSVGHGRRNGGRVERSVDRTRQKSKEEYIRPSKDRFEEEAREQKQRRVEEYAAYLRRQRDRPRSPDRRTTTIQRHDGNVGNGQTAGRNRPPPRYESRSYESSSGKESAAQARSPVVPRNVRDERRRNGGDELDVGAAGSPPVHQPVSVEYPPVYTTVPFLDSTTSALNGNGEGREEEMEEEVLDLTVSRNGRSVEQANGSVQVSTGNGVALRPLSFAQKELVSAPLNLMVERDVGGKIEEGKSIGIVSRTDQVALKLIDIPVRNAVQTEEKKALAIRDAQRQARVKLSSEKIEEVSSRVCAARQGRAELPSTSQGRAENAPVYTKVRPSSSSAAASPVRAVFKMHSSAENSPSKSSSSSGNIVIDGRHLTQLAWILPPSVRVECDYQALVKEQFPEDTRQEDPRWTSSREQRGTDSDRESDKNDGENRKERGGSSGKPKKSEDEAA</sequence>
<feature type="compositionally biased region" description="Basic and acidic residues" evidence="1">
    <location>
        <begin position="349"/>
        <end position="359"/>
    </location>
</feature>
<proteinExistence type="predicted"/>
<evidence type="ECO:0000313" key="3">
    <source>
        <dbReference type="Proteomes" id="UP000186922"/>
    </source>
</evidence>
<feature type="compositionally biased region" description="Low complexity" evidence="1">
    <location>
        <begin position="380"/>
        <end position="391"/>
    </location>
</feature>
<feature type="compositionally biased region" description="Low complexity" evidence="1">
    <location>
        <begin position="33"/>
        <end position="45"/>
    </location>
</feature>
<feature type="compositionally biased region" description="Basic and acidic residues" evidence="1">
    <location>
        <begin position="1047"/>
        <end position="1086"/>
    </location>
</feature>
<feature type="region of interest" description="Disordered" evidence="1">
    <location>
        <begin position="1"/>
        <end position="59"/>
    </location>
</feature>
<feature type="compositionally biased region" description="Basic and acidic residues" evidence="1">
    <location>
        <begin position="483"/>
        <end position="501"/>
    </location>
</feature>
<feature type="compositionally biased region" description="Basic and acidic residues" evidence="1">
    <location>
        <begin position="715"/>
        <end position="731"/>
    </location>
</feature>
<evidence type="ECO:0000313" key="2">
    <source>
        <dbReference type="EMBL" id="GAV02153.1"/>
    </source>
</evidence>
<dbReference type="Proteomes" id="UP000186922">
    <property type="component" value="Unassembled WGS sequence"/>
</dbReference>
<feature type="compositionally biased region" description="Basic and acidic residues" evidence="1">
    <location>
        <begin position="321"/>
        <end position="334"/>
    </location>
</feature>
<dbReference type="PANTHER" id="PTHR34755">
    <property type="entry name" value="SERINE/ARGININE REPETITIVE MATRIX PROTEIN 3-RELATED"/>
    <property type="match status" value="1"/>
</dbReference>
<feature type="region of interest" description="Disordered" evidence="1">
    <location>
        <begin position="218"/>
        <end position="802"/>
    </location>
</feature>
<evidence type="ECO:0000256" key="1">
    <source>
        <dbReference type="SAM" id="MobiDB-lite"/>
    </source>
</evidence>
<reference evidence="2 3" key="1">
    <citation type="journal article" date="2016" name="Nat. Commun.">
        <title>Extremotolerant tardigrade genome and improved radiotolerance of human cultured cells by tardigrade-unique protein.</title>
        <authorList>
            <person name="Hashimoto T."/>
            <person name="Horikawa D.D."/>
            <person name="Saito Y."/>
            <person name="Kuwahara H."/>
            <person name="Kozuka-Hata H."/>
            <person name="Shin-I T."/>
            <person name="Minakuchi Y."/>
            <person name="Ohishi K."/>
            <person name="Motoyama A."/>
            <person name="Aizu T."/>
            <person name="Enomoto A."/>
            <person name="Kondo K."/>
            <person name="Tanaka S."/>
            <person name="Hara Y."/>
            <person name="Koshikawa S."/>
            <person name="Sagara H."/>
            <person name="Miura T."/>
            <person name="Yokobori S."/>
            <person name="Miyagawa K."/>
            <person name="Suzuki Y."/>
            <person name="Kubo T."/>
            <person name="Oyama M."/>
            <person name="Kohara Y."/>
            <person name="Fujiyama A."/>
            <person name="Arakawa K."/>
            <person name="Katayama T."/>
            <person name="Toyoda A."/>
            <person name="Kunieda T."/>
        </authorList>
    </citation>
    <scope>NUCLEOTIDE SEQUENCE [LARGE SCALE GENOMIC DNA]</scope>
    <source>
        <strain evidence="2 3">YOKOZUNA-1</strain>
    </source>
</reference>
<dbReference type="PANTHER" id="PTHR34755:SF4">
    <property type="entry name" value="F-BOX DOMAIN-CONTAINING PROTEIN"/>
    <property type="match status" value="1"/>
</dbReference>
<protein>
    <submittedName>
        <fullName evidence="2">Uncharacterized protein</fullName>
    </submittedName>
</protein>
<feature type="compositionally biased region" description="Polar residues" evidence="1">
    <location>
        <begin position="258"/>
        <end position="278"/>
    </location>
</feature>
<dbReference type="EMBL" id="BDGG01000008">
    <property type="protein sequence ID" value="GAV02153.1"/>
    <property type="molecule type" value="Genomic_DNA"/>
</dbReference>
<dbReference type="AlphaFoldDB" id="A0A1D1VPP2"/>
<comment type="caution">
    <text evidence="2">The sequence shown here is derived from an EMBL/GenBank/DDBJ whole genome shotgun (WGS) entry which is preliminary data.</text>
</comment>
<keyword evidence="3" id="KW-1185">Reference proteome</keyword>
<feature type="compositionally biased region" description="Basic and acidic residues" evidence="1">
    <location>
        <begin position="548"/>
        <end position="587"/>
    </location>
</feature>
<name>A0A1D1VPP2_RAMVA</name>
<feature type="compositionally biased region" description="Low complexity" evidence="1">
    <location>
        <begin position="980"/>
        <end position="991"/>
    </location>
</feature>
<feature type="region of interest" description="Disordered" evidence="1">
    <location>
        <begin position="959"/>
        <end position="991"/>
    </location>
</feature>